<evidence type="ECO:0000256" key="1">
    <source>
        <dbReference type="ARBA" id="ARBA00004123"/>
    </source>
</evidence>
<dbReference type="EC" id="2.1.1.220" evidence="2"/>
<keyword evidence="4" id="KW-0808">Transferase</keyword>
<comment type="subcellular location">
    <subcellularLocation>
        <location evidence="1">Nucleus</location>
    </subcellularLocation>
</comment>
<dbReference type="InterPro" id="IPR049470">
    <property type="entry name" value="TRM61_C"/>
</dbReference>
<dbReference type="PANTHER" id="PTHR12133">
    <property type="entry name" value="TRNA (ADENINE(58)-N(1))-METHYLTRANSFERASE"/>
    <property type="match status" value="1"/>
</dbReference>
<dbReference type="OrthoDB" id="1925287at2759"/>
<comment type="catalytic activity">
    <reaction evidence="8">
        <text>an adenosine in mRNA + S-adenosyl-L-methionine = an N(1)-methyladenosine in mRNA + S-adenosyl-L-homocysteine + H(+)</text>
        <dbReference type="Rhea" id="RHEA:55392"/>
        <dbReference type="Rhea" id="RHEA-COMP:12414"/>
        <dbReference type="Rhea" id="RHEA-COMP:12415"/>
        <dbReference type="ChEBI" id="CHEBI:15378"/>
        <dbReference type="ChEBI" id="CHEBI:57856"/>
        <dbReference type="ChEBI" id="CHEBI:59789"/>
        <dbReference type="ChEBI" id="CHEBI:74411"/>
        <dbReference type="ChEBI" id="CHEBI:74491"/>
    </reaction>
</comment>
<evidence type="ECO:0000256" key="5">
    <source>
        <dbReference type="ARBA" id="ARBA00022691"/>
    </source>
</evidence>
<dbReference type="CDD" id="cd02440">
    <property type="entry name" value="AdoMet_MTases"/>
    <property type="match status" value="1"/>
</dbReference>
<proteinExistence type="predicted"/>
<dbReference type="PANTHER" id="PTHR12133:SF2">
    <property type="entry name" value="TRNA (ADENINE(58)-N(1))-METHYLTRANSFERASE CATALYTIC SUBUNIT TRMT61A"/>
    <property type="match status" value="1"/>
</dbReference>
<feature type="domain" description="tRNA (adenine(58)-N(1))-methyltransferase catalytic subunit TRM61 C-terminal" evidence="9">
    <location>
        <begin position="75"/>
        <end position="158"/>
    </location>
</feature>
<evidence type="ECO:0000256" key="6">
    <source>
        <dbReference type="ARBA" id="ARBA00022694"/>
    </source>
</evidence>
<accession>A0A0R3SL63</accession>
<evidence type="ECO:0000313" key="12">
    <source>
        <dbReference type="WBParaSite" id="HDID_0000567801-mRNA-1"/>
    </source>
</evidence>
<keyword evidence="6" id="KW-0819">tRNA processing</keyword>
<dbReference type="InterPro" id="IPR014816">
    <property type="entry name" value="tRNA_MeTrfase_Gcd14"/>
</dbReference>
<organism evidence="12">
    <name type="scientific">Hymenolepis diminuta</name>
    <name type="common">Rat tapeworm</name>
    <dbReference type="NCBI Taxonomy" id="6216"/>
    <lineage>
        <taxon>Eukaryota</taxon>
        <taxon>Metazoa</taxon>
        <taxon>Spiralia</taxon>
        <taxon>Lophotrochozoa</taxon>
        <taxon>Platyhelminthes</taxon>
        <taxon>Cestoda</taxon>
        <taxon>Eucestoda</taxon>
        <taxon>Cyclophyllidea</taxon>
        <taxon>Hymenolepididae</taxon>
        <taxon>Hymenolepis</taxon>
    </lineage>
</organism>
<evidence type="ECO:0000256" key="8">
    <source>
        <dbReference type="ARBA" id="ARBA00048481"/>
    </source>
</evidence>
<sequence length="158" mass="17302">MSESREAVISQSNRPFRKNIAFEGDTVILSYCKNETQLIKLKSGSITQNRCGAVKHDEIIGKPYGSRITTSIGRVTVLALDPAIWALSLPHRTQIIYPTDASMIVGQLDLVPGSRVLEAGTGSGALTHALAHAVWPSGRVATFDFHEERVKRARAEFE</sequence>
<dbReference type="Pfam" id="PF08704">
    <property type="entry name" value="GCD14"/>
    <property type="match status" value="1"/>
</dbReference>
<dbReference type="GO" id="GO:0160107">
    <property type="term" value="F:tRNA (adenine(58)-N1)-methyltransferase activity"/>
    <property type="evidence" value="ECO:0007669"/>
    <property type="project" value="UniProtKB-EC"/>
</dbReference>
<gene>
    <name evidence="10" type="ORF">HDID_LOCUS5676</name>
</gene>
<reference evidence="12" key="1">
    <citation type="submission" date="2017-02" db="UniProtKB">
        <authorList>
            <consortium name="WormBaseParasite"/>
        </authorList>
    </citation>
    <scope>IDENTIFICATION</scope>
</reference>
<dbReference type="WBParaSite" id="HDID_0000567801-mRNA-1">
    <property type="protein sequence ID" value="HDID_0000567801-mRNA-1"/>
    <property type="gene ID" value="HDID_0000567801"/>
</dbReference>
<dbReference type="STRING" id="6216.A0A0R3SL63"/>
<dbReference type="EMBL" id="UYSG01003190">
    <property type="protein sequence ID" value="VDL57994.1"/>
    <property type="molecule type" value="Genomic_DNA"/>
</dbReference>
<evidence type="ECO:0000256" key="3">
    <source>
        <dbReference type="ARBA" id="ARBA00022603"/>
    </source>
</evidence>
<keyword evidence="7" id="KW-0539">Nucleus</keyword>
<dbReference type="GO" id="GO:0005634">
    <property type="term" value="C:nucleus"/>
    <property type="evidence" value="ECO:0007669"/>
    <property type="project" value="UniProtKB-SubCell"/>
</dbReference>
<evidence type="ECO:0000313" key="11">
    <source>
        <dbReference type="Proteomes" id="UP000274504"/>
    </source>
</evidence>
<dbReference type="Proteomes" id="UP000274504">
    <property type="component" value="Unassembled WGS sequence"/>
</dbReference>
<reference evidence="10 11" key="2">
    <citation type="submission" date="2018-11" db="EMBL/GenBank/DDBJ databases">
        <authorList>
            <consortium name="Pathogen Informatics"/>
        </authorList>
    </citation>
    <scope>NUCLEOTIDE SEQUENCE [LARGE SCALE GENOMIC DNA]</scope>
</reference>
<dbReference type="InterPro" id="IPR029063">
    <property type="entry name" value="SAM-dependent_MTases_sf"/>
</dbReference>
<evidence type="ECO:0000256" key="4">
    <source>
        <dbReference type="ARBA" id="ARBA00022679"/>
    </source>
</evidence>
<keyword evidence="5" id="KW-0949">S-adenosyl-L-methionine</keyword>
<dbReference type="GO" id="GO:0030488">
    <property type="term" value="P:tRNA methylation"/>
    <property type="evidence" value="ECO:0007669"/>
    <property type="project" value="InterPro"/>
</dbReference>
<evidence type="ECO:0000259" key="9">
    <source>
        <dbReference type="Pfam" id="PF08704"/>
    </source>
</evidence>
<evidence type="ECO:0000256" key="2">
    <source>
        <dbReference type="ARBA" id="ARBA00012796"/>
    </source>
</evidence>
<dbReference type="Gene3D" id="3.10.330.20">
    <property type="match status" value="1"/>
</dbReference>
<dbReference type="SUPFAM" id="SSF53335">
    <property type="entry name" value="S-adenosyl-L-methionine-dependent methyltransferases"/>
    <property type="match status" value="1"/>
</dbReference>
<evidence type="ECO:0000313" key="10">
    <source>
        <dbReference type="EMBL" id="VDL57994.1"/>
    </source>
</evidence>
<dbReference type="PROSITE" id="PS51620">
    <property type="entry name" value="SAM_TRM61"/>
    <property type="match status" value="1"/>
</dbReference>
<dbReference type="Pfam" id="PF14801">
    <property type="entry name" value="TrmI-like_N"/>
    <property type="match status" value="1"/>
</dbReference>
<evidence type="ECO:0000256" key="7">
    <source>
        <dbReference type="ARBA" id="ARBA00023242"/>
    </source>
</evidence>
<keyword evidence="3" id="KW-0489">Methyltransferase</keyword>
<dbReference type="GO" id="GO:0031515">
    <property type="term" value="C:tRNA (m1A) methyltransferase complex"/>
    <property type="evidence" value="ECO:0007669"/>
    <property type="project" value="InterPro"/>
</dbReference>
<protein>
    <recommendedName>
        <fullName evidence="2">tRNA (adenine(58)-N(1))-methyltransferase</fullName>
        <ecNumber evidence="2">2.1.1.220</ecNumber>
    </recommendedName>
</protein>
<dbReference type="AlphaFoldDB" id="A0A0R3SL63"/>
<dbReference type="Gene3D" id="3.40.50.150">
    <property type="entry name" value="Vaccinia Virus protein VP39"/>
    <property type="match status" value="1"/>
</dbReference>
<name>A0A0R3SL63_HYMDI</name>